<reference evidence="7" key="1">
    <citation type="submission" date="2022-02" db="EMBL/GenBank/DDBJ databases">
        <title>Atlantic sturgeon de novo genome assembly.</title>
        <authorList>
            <person name="Stock M."/>
            <person name="Klopp C."/>
            <person name="Guiguen Y."/>
            <person name="Cabau C."/>
            <person name="Parinello H."/>
            <person name="Santidrian Yebra-Pimentel E."/>
            <person name="Kuhl H."/>
            <person name="Dirks R.P."/>
            <person name="Guessner J."/>
            <person name="Wuertz S."/>
            <person name="Du K."/>
            <person name="Schartl M."/>
        </authorList>
    </citation>
    <scope>NUCLEOTIDE SEQUENCE</scope>
    <source>
        <strain evidence="7">STURGEONOMICS-FGT-2020</strain>
        <tissue evidence="7">Whole blood</tissue>
    </source>
</reference>
<accession>A0AAD8DCW0</accession>
<feature type="transmembrane region" description="Helical" evidence="5">
    <location>
        <begin position="165"/>
        <end position="187"/>
    </location>
</feature>
<dbReference type="GO" id="GO:0022857">
    <property type="term" value="F:transmembrane transporter activity"/>
    <property type="evidence" value="ECO:0007669"/>
    <property type="project" value="InterPro"/>
</dbReference>
<feature type="transmembrane region" description="Helical" evidence="5">
    <location>
        <begin position="308"/>
        <end position="325"/>
    </location>
</feature>
<dbReference type="SUPFAM" id="SSF103473">
    <property type="entry name" value="MFS general substrate transporter"/>
    <property type="match status" value="1"/>
</dbReference>
<name>A0AAD8DCW0_ACIOX</name>
<dbReference type="InterPro" id="IPR005828">
    <property type="entry name" value="MFS_sugar_transport-like"/>
</dbReference>
<dbReference type="Gene3D" id="1.20.1250.20">
    <property type="entry name" value="MFS general substrate transporter like domains"/>
    <property type="match status" value="1"/>
</dbReference>
<proteinExistence type="predicted"/>
<dbReference type="Proteomes" id="UP001230051">
    <property type="component" value="Unassembled WGS sequence"/>
</dbReference>
<evidence type="ECO:0000256" key="1">
    <source>
        <dbReference type="ARBA" id="ARBA00004141"/>
    </source>
</evidence>
<feature type="transmembrane region" description="Helical" evidence="5">
    <location>
        <begin position="369"/>
        <end position="387"/>
    </location>
</feature>
<feature type="transmembrane region" description="Helical" evidence="5">
    <location>
        <begin position="460"/>
        <end position="481"/>
    </location>
</feature>
<feature type="transmembrane region" description="Helical" evidence="5">
    <location>
        <begin position="433"/>
        <end position="454"/>
    </location>
</feature>
<feature type="transmembrane region" description="Helical" evidence="5">
    <location>
        <begin position="226"/>
        <end position="245"/>
    </location>
</feature>
<dbReference type="EMBL" id="JAGXEW010000009">
    <property type="protein sequence ID" value="KAK1167892.1"/>
    <property type="molecule type" value="Genomic_DNA"/>
</dbReference>
<sequence>MEIEEAFQVVGEMGIYQMYLCFLLTFLLTFYVSTEAVLIALVGLAPPFDWDLEGQFTNQSLTHKSADEDQIFRHWLDEANQSEVHRHVHFNGSYTSITSEWYLIGDAAYKVSLASSFYFGGVLMGVLAFGHLSDRYGRKKLYLTGLALDITFGVTSGLAPSYQLFAASRFLVGIMNGGMSLVAFVLLNEYVGTSYWAITGSLGSLFFAAGISVYAVMGYFIHSWRMLALVTNLQGVLLFVLSVFIPESPRWLYAQGRLSEAEDVLYLIAKRNHKQKCTVSLKPPLDRRDRQTAGALDLFCHRILLKRTLVMMYSWFVCSLVYYGLTLNVGNMGGNLYVNLALSGIAELPSYPICIYLIGRKWSGRRRTLSGFLFLGGIACLIIMVLPEKQEAGVFAYVNSRSLSLLGKMTISAAFNIVYIYSSELYPTVVRNIGMGMCSVAARIGGIIAAFIPSLKSVQWALPFIVFGVAGLSAGVLNLFLPETLNTPLPETISDLHAGSYRRLGDEGLPLQAFSNGLVTESPGETDEEEYLDVNEQTQMIL</sequence>
<dbReference type="InterPro" id="IPR020846">
    <property type="entry name" value="MFS_dom"/>
</dbReference>
<dbReference type="AlphaFoldDB" id="A0AAD8DCW0"/>
<keyword evidence="8" id="KW-1185">Reference proteome</keyword>
<dbReference type="PROSITE" id="PS50850">
    <property type="entry name" value="MFS"/>
    <property type="match status" value="1"/>
</dbReference>
<dbReference type="InterPro" id="IPR036259">
    <property type="entry name" value="MFS_trans_sf"/>
</dbReference>
<evidence type="ECO:0000256" key="5">
    <source>
        <dbReference type="SAM" id="Phobius"/>
    </source>
</evidence>
<dbReference type="Pfam" id="PF00083">
    <property type="entry name" value="Sugar_tr"/>
    <property type="match status" value="1"/>
</dbReference>
<evidence type="ECO:0000313" key="7">
    <source>
        <dbReference type="EMBL" id="KAK1167892.1"/>
    </source>
</evidence>
<comment type="subcellular location">
    <subcellularLocation>
        <location evidence="1">Membrane</location>
        <topology evidence="1">Multi-pass membrane protein</topology>
    </subcellularLocation>
</comment>
<evidence type="ECO:0000256" key="3">
    <source>
        <dbReference type="ARBA" id="ARBA00022989"/>
    </source>
</evidence>
<feature type="transmembrane region" description="Helical" evidence="5">
    <location>
        <begin position="337"/>
        <end position="357"/>
    </location>
</feature>
<feature type="transmembrane region" description="Helical" evidence="5">
    <location>
        <begin position="20"/>
        <end position="45"/>
    </location>
</feature>
<keyword evidence="4 5" id="KW-0472">Membrane</keyword>
<protein>
    <submittedName>
        <fullName evidence="7">Solute carrier family 22 member 15-like</fullName>
    </submittedName>
</protein>
<keyword evidence="3 5" id="KW-1133">Transmembrane helix</keyword>
<evidence type="ECO:0000259" key="6">
    <source>
        <dbReference type="PROSITE" id="PS50850"/>
    </source>
</evidence>
<evidence type="ECO:0000313" key="8">
    <source>
        <dbReference type="Proteomes" id="UP001230051"/>
    </source>
</evidence>
<feature type="transmembrane region" description="Helical" evidence="5">
    <location>
        <begin position="402"/>
        <end position="421"/>
    </location>
</feature>
<evidence type="ECO:0000256" key="4">
    <source>
        <dbReference type="ARBA" id="ARBA00023136"/>
    </source>
</evidence>
<organism evidence="7 8">
    <name type="scientific">Acipenser oxyrinchus oxyrinchus</name>
    <dbReference type="NCBI Taxonomy" id="40147"/>
    <lineage>
        <taxon>Eukaryota</taxon>
        <taxon>Metazoa</taxon>
        <taxon>Chordata</taxon>
        <taxon>Craniata</taxon>
        <taxon>Vertebrata</taxon>
        <taxon>Euteleostomi</taxon>
        <taxon>Actinopterygii</taxon>
        <taxon>Chondrostei</taxon>
        <taxon>Acipenseriformes</taxon>
        <taxon>Acipenseridae</taxon>
        <taxon>Acipenser</taxon>
    </lineage>
</organism>
<gene>
    <name evidence="7" type="primary">SLC22A15</name>
    <name evidence="7" type="ORF">AOXY_G10682</name>
</gene>
<feature type="domain" description="Major facilitator superfamily (MFS) profile" evidence="6">
    <location>
        <begin position="21"/>
        <end position="486"/>
    </location>
</feature>
<comment type="caution">
    <text evidence="7">The sequence shown here is derived from an EMBL/GenBank/DDBJ whole genome shotgun (WGS) entry which is preliminary data.</text>
</comment>
<feature type="transmembrane region" description="Helical" evidence="5">
    <location>
        <begin position="194"/>
        <end position="220"/>
    </location>
</feature>
<evidence type="ECO:0000256" key="2">
    <source>
        <dbReference type="ARBA" id="ARBA00022692"/>
    </source>
</evidence>
<keyword evidence="2 5" id="KW-0812">Transmembrane</keyword>
<dbReference type="PANTHER" id="PTHR24064">
    <property type="entry name" value="SOLUTE CARRIER FAMILY 22 MEMBER"/>
    <property type="match status" value="1"/>
</dbReference>
<dbReference type="GO" id="GO:0016020">
    <property type="term" value="C:membrane"/>
    <property type="evidence" value="ECO:0007669"/>
    <property type="project" value="UniProtKB-SubCell"/>
</dbReference>
<feature type="transmembrane region" description="Helical" evidence="5">
    <location>
        <begin position="141"/>
        <end position="159"/>
    </location>
</feature>
<feature type="transmembrane region" description="Helical" evidence="5">
    <location>
        <begin position="107"/>
        <end position="129"/>
    </location>
</feature>